<comment type="caution">
    <text evidence="3">The sequence shown here is derived from an EMBL/GenBank/DDBJ whole genome shotgun (WGS) entry which is preliminary data.</text>
</comment>
<organism evidence="3 4">
    <name type="scientific">Streptomyces griseoviridis</name>
    <dbReference type="NCBI Taxonomy" id="45398"/>
    <lineage>
        <taxon>Bacteria</taxon>
        <taxon>Bacillati</taxon>
        <taxon>Actinomycetota</taxon>
        <taxon>Actinomycetes</taxon>
        <taxon>Kitasatosporales</taxon>
        <taxon>Streptomycetaceae</taxon>
        <taxon>Streptomyces</taxon>
    </lineage>
</organism>
<evidence type="ECO:0000313" key="3">
    <source>
        <dbReference type="EMBL" id="GGS40389.1"/>
    </source>
</evidence>
<name>A0A918GL02_STRGD</name>
<feature type="region of interest" description="Disordered" evidence="1">
    <location>
        <begin position="95"/>
        <end position="165"/>
    </location>
</feature>
<reference evidence="3" key="2">
    <citation type="submission" date="2020-09" db="EMBL/GenBank/DDBJ databases">
        <authorList>
            <person name="Sun Q."/>
            <person name="Ohkuma M."/>
        </authorList>
    </citation>
    <scope>NUCLEOTIDE SEQUENCE</scope>
    <source>
        <strain evidence="3">JCM 4234</strain>
    </source>
</reference>
<dbReference type="EMBL" id="BMSL01000007">
    <property type="protein sequence ID" value="GGS40389.1"/>
    <property type="molecule type" value="Genomic_DNA"/>
</dbReference>
<sequence length="305" mass="31760">MYCLRQGARLGRDARRPHRVDIWRDPEGAAAVREADGGDERVPTVLADGRARTDPGPAWVRALSRRAWPPGAAYRRRALPLGTAAAHCFRPARRTAGRTEAGRSPSVVPQHKGAVRPSRPEGVTPGEAPALHGAPSRPRRDEKYGPATESVHSARTAASGGRLEVSGPVEGAVPESVAGPLFRKGVTTLSVTGPAHHAVVHSLGAPQHRPRSAFPPDPSSPPREGAMRSRQVMTVAVLAAVLAWSTVMTVLGQLAAVGALLPSLGLLIQQIVSAFGTPGTRPGTPATATAPATATVPAGSEEPTR</sequence>
<feature type="compositionally biased region" description="Low complexity" evidence="1">
    <location>
        <begin position="281"/>
        <end position="299"/>
    </location>
</feature>
<feature type="transmembrane region" description="Helical" evidence="2">
    <location>
        <begin position="232"/>
        <end position="256"/>
    </location>
</feature>
<keyword evidence="2" id="KW-0812">Transmembrane</keyword>
<accession>A0A918GL02</accession>
<gene>
    <name evidence="3" type="ORF">GCM10010238_32490</name>
</gene>
<feature type="region of interest" description="Disordered" evidence="1">
    <location>
        <begin position="281"/>
        <end position="305"/>
    </location>
</feature>
<reference evidence="3" key="1">
    <citation type="journal article" date="2014" name="Int. J. Syst. Evol. Microbiol.">
        <title>Complete genome sequence of Corynebacterium casei LMG S-19264T (=DSM 44701T), isolated from a smear-ripened cheese.</title>
        <authorList>
            <consortium name="US DOE Joint Genome Institute (JGI-PGF)"/>
            <person name="Walter F."/>
            <person name="Albersmeier A."/>
            <person name="Kalinowski J."/>
            <person name="Ruckert C."/>
        </authorList>
    </citation>
    <scope>NUCLEOTIDE SEQUENCE</scope>
    <source>
        <strain evidence="3">JCM 4234</strain>
    </source>
</reference>
<feature type="region of interest" description="Disordered" evidence="1">
    <location>
        <begin position="202"/>
        <end position="227"/>
    </location>
</feature>
<keyword evidence="4" id="KW-1185">Reference proteome</keyword>
<keyword evidence="2" id="KW-0472">Membrane</keyword>
<keyword evidence="2" id="KW-1133">Transmembrane helix</keyword>
<evidence type="ECO:0000256" key="1">
    <source>
        <dbReference type="SAM" id="MobiDB-lite"/>
    </source>
</evidence>
<dbReference type="AlphaFoldDB" id="A0A918GL02"/>
<proteinExistence type="predicted"/>
<dbReference type="Proteomes" id="UP000653493">
    <property type="component" value="Unassembled WGS sequence"/>
</dbReference>
<evidence type="ECO:0000313" key="4">
    <source>
        <dbReference type="Proteomes" id="UP000653493"/>
    </source>
</evidence>
<evidence type="ECO:0000256" key="2">
    <source>
        <dbReference type="SAM" id="Phobius"/>
    </source>
</evidence>
<protein>
    <submittedName>
        <fullName evidence="3">Uncharacterized protein</fullName>
    </submittedName>
</protein>